<dbReference type="SUPFAM" id="SSF55729">
    <property type="entry name" value="Acyl-CoA N-acyltransferases (Nat)"/>
    <property type="match status" value="1"/>
</dbReference>
<organism evidence="1 2">
    <name type="scientific">Virgibacillus oceani</name>
    <dbReference type="NCBI Taxonomy" id="1479511"/>
    <lineage>
        <taxon>Bacteria</taxon>
        <taxon>Bacillati</taxon>
        <taxon>Bacillota</taxon>
        <taxon>Bacilli</taxon>
        <taxon>Bacillales</taxon>
        <taxon>Bacillaceae</taxon>
        <taxon>Virgibacillus</taxon>
    </lineage>
</organism>
<gene>
    <name evidence="1" type="ORF">GCM10011398_28410</name>
</gene>
<reference evidence="1" key="2">
    <citation type="submission" date="2020-09" db="EMBL/GenBank/DDBJ databases">
        <authorList>
            <person name="Sun Q."/>
            <person name="Zhou Y."/>
        </authorList>
    </citation>
    <scope>NUCLEOTIDE SEQUENCE</scope>
    <source>
        <strain evidence="1">CGMCC 1.12754</strain>
    </source>
</reference>
<dbReference type="CDD" id="cd04301">
    <property type="entry name" value="NAT_SF"/>
    <property type="match status" value="1"/>
</dbReference>
<dbReference type="Proteomes" id="UP000622860">
    <property type="component" value="Unassembled WGS sequence"/>
</dbReference>
<proteinExistence type="predicted"/>
<evidence type="ECO:0000313" key="2">
    <source>
        <dbReference type="Proteomes" id="UP000622860"/>
    </source>
</evidence>
<accession>A0A917M626</accession>
<dbReference type="InterPro" id="IPR016181">
    <property type="entry name" value="Acyl_CoA_acyltransferase"/>
</dbReference>
<name>A0A917M626_9BACI</name>
<dbReference type="AlphaFoldDB" id="A0A917M626"/>
<sequence length="97" mass="11134">MIREAQANDAEQLVELTKQVDRESKYMLYDIGERNITIDKQRNMIAAFQNEQNSTILVAEQNDRLIGYLFAVGRKVNRKKHVAYIVIGILSDHRGVG</sequence>
<keyword evidence="2" id="KW-1185">Reference proteome</keyword>
<dbReference type="EMBL" id="BMFR01000013">
    <property type="protein sequence ID" value="GGG81307.1"/>
    <property type="molecule type" value="Genomic_DNA"/>
</dbReference>
<comment type="caution">
    <text evidence="1">The sequence shown here is derived from an EMBL/GenBank/DDBJ whole genome shotgun (WGS) entry which is preliminary data.</text>
</comment>
<evidence type="ECO:0008006" key="3">
    <source>
        <dbReference type="Google" id="ProtNLM"/>
    </source>
</evidence>
<dbReference type="RefSeq" id="WP_308419000.1">
    <property type="nucleotide sequence ID" value="NZ_BMFR01000013.1"/>
</dbReference>
<dbReference type="Gene3D" id="3.40.630.30">
    <property type="match status" value="1"/>
</dbReference>
<protein>
    <recommendedName>
        <fullName evidence="3">N-acetyltransferase domain-containing protein</fullName>
    </recommendedName>
</protein>
<evidence type="ECO:0000313" key="1">
    <source>
        <dbReference type="EMBL" id="GGG81307.1"/>
    </source>
</evidence>
<reference evidence="1" key="1">
    <citation type="journal article" date="2014" name="Int. J. Syst. Evol. Microbiol.">
        <title>Complete genome sequence of Corynebacterium casei LMG S-19264T (=DSM 44701T), isolated from a smear-ripened cheese.</title>
        <authorList>
            <consortium name="US DOE Joint Genome Institute (JGI-PGF)"/>
            <person name="Walter F."/>
            <person name="Albersmeier A."/>
            <person name="Kalinowski J."/>
            <person name="Ruckert C."/>
        </authorList>
    </citation>
    <scope>NUCLEOTIDE SEQUENCE</scope>
    <source>
        <strain evidence="1">CGMCC 1.12754</strain>
    </source>
</reference>